<feature type="region of interest" description="Disordered" evidence="7">
    <location>
        <begin position="521"/>
        <end position="547"/>
    </location>
</feature>
<organism evidence="9 10">
    <name type="scientific">Carnegiea gigantea</name>
    <dbReference type="NCBI Taxonomy" id="171969"/>
    <lineage>
        <taxon>Eukaryota</taxon>
        <taxon>Viridiplantae</taxon>
        <taxon>Streptophyta</taxon>
        <taxon>Embryophyta</taxon>
        <taxon>Tracheophyta</taxon>
        <taxon>Spermatophyta</taxon>
        <taxon>Magnoliopsida</taxon>
        <taxon>eudicotyledons</taxon>
        <taxon>Gunneridae</taxon>
        <taxon>Pentapetalae</taxon>
        <taxon>Caryophyllales</taxon>
        <taxon>Cactineae</taxon>
        <taxon>Cactaceae</taxon>
        <taxon>Cactoideae</taxon>
        <taxon>Echinocereeae</taxon>
        <taxon>Carnegiea</taxon>
    </lineage>
</organism>
<keyword evidence="3" id="KW-0378">Hydrolase</keyword>
<evidence type="ECO:0000256" key="1">
    <source>
        <dbReference type="ARBA" id="ARBA00004123"/>
    </source>
</evidence>
<dbReference type="InterPro" id="IPR039189">
    <property type="entry name" value="Fcp1"/>
</dbReference>
<evidence type="ECO:0000256" key="3">
    <source>
        <dbReference type="ARBA" id="ARBA00022801"/>
    </source>
</evidence>
<keyword evidence="10" id="KW-1185">Reference proteome</keyword>
<feature type="region of interest" description="Disordered" evidence="7">
    <location>
        <begin position="102"/>
        <end position="151"/>
    </location>
</feature>
<dbReference type="EC" id="3.1.3.16" evidence="2"/>
<evidence type="ECO:0000256" key="2">
    <source>
        <dbReference type="ARBA" id="ARBA00013081"/>
    </source>
</evidence>
<evidence type="ECO:0000256" key="5">
    <source>
        <dbReference type="ARBA" id="ARBA00047761"/>
    </source>
</evidence>
<dbReference type="CDD" id="cd17729">
    <property type="entry name" value="BRCT_CTDP1"/>
    <property type="match status" value="1"/>
</dbReference>
<dbReference type="Gene3D" id="3.40.50.10190">
    <property type="entry name" value="BRCT domain"/>
    <property type="match status" value="1"/>
</dbReference>
<dbReference type="SUPFAM" id="SSF56784">
    <property type="entry name" value="HAD-like"/>
    <property type="match status" value="1"/>
</dbReference>
<dbReference type="PANTHER" id="PTHR23081">
    <property type="entry name" value="RNA POLYMERASE II CTD PHOSPHATASE"/>
    <property type="match status" value="1"/>
</dbReference>
<proteinExistence type="predicted"/>
<evidence type="ECO:0000313" key="10">
    <source>
        <dbReference type="Proteomes" id="UP001153076"/>
    </source>
</evidence>
<comment type="catalytic activity">
    <reaction evidence="5">
        <text>O-phospho-L-seryl-[protein] + H2O = L-seryl-[protein] + phosphate</text>
        <dbReference type="Rhea" id="RHEA:20629"/>
        <dbReference type="Rhea" id="RHEA-COMP:9863"/>
        <dbReference type="Rhea" id="RHEA-COMP:11604"/>
        <dbReference type="ChEBI" id="CHEBI:15377"/>
        <dbReference type="ChEBI" id="CHEBI:29999"/>
        <dbReference type="ChEBI" id="CHEBI:43474"/>
        <dbReference type="ChEBI" id="CHEBI:83421"/>
        <dbReference type="EC" id="3.1.3.16"/>
    </reaction>
</comment>
<dbReference type="GO" id="GO:0005634">
    <property type="term" value="C:nucleus"/>
    <property type="evidence" value="ECO:0007669"/>
    <property type="project" value="UniProtKB-SubCell"/>
</dbReference>
<accession>A0A9Q1Q7X9</accession>
<reference evidence="9" key="1">
    <citation type="submission" date="2022-04" db="EMBL/GenBank/DDBJ databases">
        <title>Carnegiea gigantea Genome sequencing and assembly v2.</title>
        <authorList>
            <person name="Copetti D."/>
            <person name="Sanderson M.J."/>
            <person name="Burquez A."/>
            <person name="Wojciechowski M.F."/>
        </authorList>
    </citation>
    <scope>NUCLEOTIDE SEQUENCE</scope>
    <source>
        <strain evidence="9">SGP5-SGP5p</strain>
        <tissue evidence="9">Aerial part</tissue>
    </source>
</reference>
<evidence type="ECO:0000256" key="4">
    <source>
        <dbReference type="ARBA" id="ARBA00023242"/>
    </source>
</evidence>
<dbReference type="InterPro" id="IPR057473">
    <property type="entry name" value="ARM_CPL3"/>
</dbReference>
<comment type="catalytic activity">
    <reaction evidence="6">
        <text>O-phospho-L-threonyl-[protein] + H2O = L-threonyl-[protein] + phosphate</text>
        <dbReference type="Rhea" id="RHEA:47004"/>
        <dbReference type="Rhea" id="RHEA-COMP:11060"/>
        <dbReference type="Rhea" id="RHEA-COMP:11605"/>
        <dbReference type="ChEBI" id="CHEBI:15377"/>
        <dbReference type="ChEBI" id="CHEBI:30013"/>
        <dbReference type="ChEBI" id="CHEBI:43474"/>
        <dbReference type="ChEBI" id="CHEBI:61977"/>
        <dbReference type="EC" id="3.1.3.16"/>
    </reaction>
</comment>
<keyword evidence="4" id="KW-0539">Nucleus</keyword>
<evidence type="ECO:0000259" key="8">
    <source>
        <dbReference type="SMART" id="SM00577"/>
    </source>
</evidence>
<dbReference type="SMART" id="SM00577">
    <property type="entry name" value="CPDc"/>
    <property type="match status" value="1"/>
</dbReference>
<dbReference type="GO" id="GO:0008420">
    <property type="term" value="F:RNA polymerase II CTD heptapeptide repeat phosphatase activity"/>
    <property type="evidence" value="ECO:0007669"/>
    <property type="project" value="InterPro"/>
</dbReference>
<dbReference type="SUPFAM" id="SSF52113">
    <property type="entry name" value="BRCT domain"/>
    <property type="match status" value="1"/>
</dbReference>
<protein>
    <recommendedName>
        <fullName evidence="2">protein-serine/threonine phosphatase</fullName>
        <ecNumber evidence="2">3.1.3.16</ecNumber>
    </recommendedName>
</protein>
<feature type="region of interest" description="Disordered" evidence="7">
    <location>
        <begin position="593"/>
        <end position="612"/>
    </location>
</feature>
<feature type="region of interest" description="Disordered" evidence="7">
    <location>
        <begin position="404"/>
        <end position="430"/>
    </location>
</feature>
<gene>
    <name evidence="9" type="ORF">Cgig2_028544</name>
</gene>
<dbReference type="OrthoDB" id="10249888at2759"/>
<dbReference type="EMBL" id="JAKOGI010000620">
    <property type="protein sequence ID" value="KAJ8432282.1"/>
    <property type="molecule type" value="Genomic_DNA"/>
</dbReference>
<feature type="compositionally biased region" description="Low complexity" evidence="7">
    <location>
        <begin position="34"/>
        <end position="54"/>
    </location>
</feature>
<dbReference type="InterPro" id="IPR036412">
    <property type="entry name" value="HAD-like_sf"/>
</dbReference>
<comment type="caution">
    <text evidence="9">The sequence shown here is derived from an EMBL/GenBank/DDBJ whole genome shotgun (WGS) entry which is preliminary data.</text>
</comment>
<feature type="compositionally biased region" description="Acidic residues" evidence="7">
    <location>
        <begin position="419"/>
        <end position="430"/>
    </location>
</feature>
<evidence type="ECO:0000313" key="9">
    <source>
        <dbReference type="EMBL" id="KAJ8432282.1"/>
    </source>
</evidence>
<feature type="region of interest" description="Disordered" evidence="7">
    <location>
        <begin position="1"/>
        <end position="55"/>
    </location>
</feature>
<feature type="compositionally biased region" description="Acidic residues" evidence="7">
    <location>
        <begin position="132"/>
        <end position="151"/>
    </location>
</feature>
<dbReference type="InterPro" id="IPR036420">
    <property type="entry name" value="BRCT_dom_sf"/>
</dbReference>
<dbReference type="InterPro" id="IPR004274">
    <property type="entry name" value="FCP1_dom"/>
</dbReference>
<name>A0A9Q1Q7X9_9CARY</name>
<evidence type="ECO:0000256" key="7">
    <source>
        <dbReference type="SAM" id="MobiDB-lite"/>
    </source>
</evidence>
<comment type="subcellular location">
    <subcellularLocation>
        <location evidence="1">Nucleus</location>
    </subcellularLocation>
</comment>
<dbReference type="PANTHER" id="PTHR23081:SF2">
    <property type="entry name" value="RNA POLYMERASE II C-TERMINAL DOMAIN PHOSPHATASE-LIKE 3"/>
    <property type="match status" value="1"/>
</dbReference>
<feature type="domain" description="FCP1 homology" evidence="8">
    <location>
        <begin position="802"/>
        <end position="950"/>
    </location>
</feature>
<feature type="compositionally biased region" description="Polar residues" evidence="7">
    <location>
        <begin position="603"/>
        <end position="612"/>
    </location>
</feature>
<sequence length="1022" mass="111401">MGSDVKLKVDGGEEGEISDAETVAEIGKDEFKTWKQQQQSSKTSSTPSDSSNNNRYWMRDLYKYSYPRGYGAASGLYNLAWAQAVQNKPLNEVLVELKEDDDAQEKNNNNDDNDDDVTKAAGVTDETGAENANEEVEVESEREEGELEEGEINLDSEEECIDSGSGFETEDGELEKQVSSIRKVLDNVTVTEAHKSFDIVCARLKSSLESLSELNLPFLAAYLCNELQYFAFYVRTEERGWVDSPINLVEAMMASVSPLSDSLKPKSREKQEELPFKDKAILTDSNTLTVNTGDSSSDYLKKIGWDSCVSLSEKKNTNTLSDALKGLHANVKSKNSFGLLLDLHKVHDEDSLPSPTSKTIPPFPSFDSAVSRVVHGVQSSGVHPYETDALKAVSSYQQKFGRSTFLSKDRLPSPTPSEDGNEAAADDANDEVSSCAAYNDTRNMNPYVLPQPNVSSSLDTTSFPAQPLVNGTGGVPLSAVSGIPSRGSAKSRDPRLRHINLSSGLLDLSFCPSPVVSTSSNVDPVGDMMNPKKTKTPEGPVLDGPSLKWQRTGLETKEMPINVNKAQPLPASIGLESAGIVGPQVASRGLLGPATEPRRAGSDTVSSGISNTNPHMLASTIAQSAMNVNTTASLQSLLKDIAGNPAIWMNILKEQQKSTEPLQGFSHPANLNSILGAVPLPDMVSGSSSGAGQTSAGLLQVPQIAVTSAQDELATIRMKPRDPRRILHTNTVQKTSSSAPEQRKHVVSALRPEEVVAGRPQSQSTWGDVEHLFEGYDDKQKAAIQQERARRIDEQKKMFAARKLCLVLDLDHTLLNSAKFTEVDPQHDEILRKKEEQDREKPRRHLFRFPHMGMWTKLRPGIWNFLEKFGLPGPSLLEIDHDERPEDGTLASSLAVIERIHQNFFGHKSLDDVDVRNILAAEQRKILAGCRIVFSRVFPVGEANPHLHPLWQTAEQFGAVCTTQIDEQVTHVVANSLGTDKGGQAIDALVGCSFHTTEGGIEKSLPVAVLPLCAESLGKGMD</sequence>
<dbReference type="Pfam" id="PF25505">
    <property type="entry name" value="ARM_CPL3"/>
    <property type="match status" value="1"/>
</dbReference>
<feature type="compositionally biased region" description="Basic and acidic residues" evidence="7">
    <location>
        <begin position="1"/>
        <end position="11"/>
    </location>
</feature>
<dbReference type="InterPro" id="IPR023214">
    <property type="entry name" value="HAD_sf"/>
</dbReference>
<dbReference type="Gene3D" id="3.40.50.1000">
    <property type="entry name" value="HAD superfamily/HAD-like"/>
    <property type="match status" value="1"/>
</dbReference>
<dbReference type="AlphaFoldDB" id="A0A9Q1Q7X9"/>
<dbReference type="Proteomes" id="UP001153076">
    <property type="component" value="Unassembled WGS sequence"/>
</dbReference>
<evidence type="ECO:0000256" key="6">
    <source>
        <dbReference type="ARBA" id="ARBA00048336"/>
    </source>
</evidence>